<dbReference type="GO" id="GO:0016491">
    <property type="term" value="F:oxidoreductase activity"/>
    <property type="evidence" value="ECO:0007669"/>
    <property type="project" value="UniProtKB-KW"/>
</dbReference>
<evidence type="ECO:0000256" key="1">
    <source>
        <dbReference type="ARBA" id="ARBA00023002"/>
    </source>
</evidence>
<gene>
    <name evidence="3" type="ORF">ESD82_14465</name>
</gene>
<name>A0AAE6TWI4_PARPN</name>
<sequence>MLDYAKQLDQLGEAYRLLDHAEIAEVTGSQAFSSAIFMPGTAIVQPAAYIRGLADALAGKVTLYEQSPAMSFEPKGNGWRVETPGGSVAAGRIVLANNGYAERFGFFRGRLMHVYTYASMTESFSPNRLGGLRDWAATPSSPWRAPAISGSPP</sequence>
<proteinExistence type="predicted"/>
<feature type="domain" description="FAD dependent oxidoreductase" evidence="2">
    <location>
        <begin position="5"/>
        <end position="124"/>
    </location>
</feature>
<dbReference type="Pfam" id="PF01266">
    <property type="entry name" value="DAO"/>
    <property type="match status" value="1"/>
</dbReference>
<dbReference type="KEGG" id="ppan:ESD82_14465"/>
<dbReference type="Gene3D" id="3.50.50.60">
    <property type="entry name" value="FAD/NAD(P)-binding domain"/>
    <property type="match status" value="1"/>
</dbReference>
<dbReference type="AlphaFoldDB" id="A0AAE6TWI4"/>
<evidence type="ECO:0000313" key="3">
    <source>
        <dbReference type="EMBL" id="QFG37350.1"/>
    </source>
</evidence>
<dbReference type="SUPFAM" id="SSF51905">
    <property type="entry name" value="FAD/NAD(P)-binding domain"/>
    <property type="match status" value="1"/>
</dbReference>
<organism evidence="3 4">
    <name type="scientific">Paracoccus pantotrophus</name>
    <name type="common">Thiosphaera pantotropha</name>
    <dbReference type="NCBI Taxonomy" id="82367"/>
    <lineage>
        <taxon>Bacteria</taxon>
        <taxon>Pseudomonadati</taxon>
        <taxon>Pseudomonadota</taxon>
        <taxon>Alphaproteobacteria</taxon>
        <taxon>Rhodobacterales</taxon>
        <taxon>Paracoccaceae</taxon>
        <taxon>Paracoccus</taxon>
    </lineage>
</organism>
<dbReference type="InterPro" id="IPR036188">
    <property type="entry name" value="FAD/NAD-bd_sf"/>
</dbReference>
<reference evidence="3 4" key="1">
    <citation type="submission" date="2019-01" db="EMBL/GenBank/DDBJ databases">
        <title>Complete Genome Sequence and Annotation of the Paracoccus pantotrophus type strain DSM 2944.</title>
        <authorList>
            <person name="Bockwoldt J.A."/>
            <person name="Zimmermann M."/>
            <person name="Tiso T."/>
            <person name="Blank L.M."/>
        </authorList>
    </citation>
    <scope>NUCLEOTIDE SEQUENCE [LARGE SCALE GENOMIC DNA]</scope>
    <source>
        <strain evidence="3 4">DSM 2944</strain>
    </source>
</reference>
<dbReference type="Gene3D" id="3.30.9.10">
    <property type="entry name" value="D-Amino Acid Oxidase, subunit A, domain 2"/>
    <property type="match status" value="1"/>
</dbReference>
<evidence type="ECO:0000259" key="2">
    <source>
        <dbReference type="Pfam" id="PF01266"/>
    </source>
</evidence>
<dbReference type="Proteomes" id="UP000326453">
    <property type="component" value="Chromosome 1"/>
</dbReference>
<evidence type="ECO:0000313" key="4">
    <source>
        <dbReference type="Proteomes" id="UP000326453"/>
    </source>
</evidence>
<accession>A0AAE6TWI4</accession>
<keyword evidence="1" id="KW-0560">Oxidoreductase</keyword>
<dbReference type="RefSeq" id="WP_147428038.1">
    <property type="nucleotide sequence ID" value="NZ_CP044426.1"/>
</dbReference>
<dbReference type="EMBL" id="CP044426">
    <property type="protein sequence ID" value="QFG37350.1"/>
    <property type="molecule type" value="Genomic_DNA"/>
</dbReference>
<protein>
    <submittedName>
        <fullName evidence="3">FAD-binding oxidoreductase</fullName>
    </submittedName>
</protein>
<dbReference type="InterPro" id="IPR006076">
    <property type="entry name" value="FAD-dep_OxRdtase"/>
</dbReference>
<dbReference type="GeneID" id="51371787"/>